<comment type="caution">
    <text evidence="1">The sequence shown here is derived from an EMBL/GenBank/DDBJ whole genome shotgun (WGS) entry which is preliminary data.</text>
</comment>
<organism evidence="1">
    <name type="scientific">marine sediment metagenome</name>
    <dbReference type="NCBI Taxonomy" id="412755"/>
    <lineage>
        <taxon>unclassified sequences</taxon>
        <taxon>metagenomes</taxon>
        <taxon>ecological metagenomes</taxon>
    </lineage>
</organism>
<dbReference type="EMBL" id="BARU01013843">
    <property type="protein sequence ID" value="GAH41468.1"/>
    <property type="molecule type" value="Genomic_DNA"/>
</dbReference>
<dbReference type="AlphaFoldDB" id="X1H860"/>
<protein>
    <submittedName>
        <fullName evidence="1">Uncharacterized protein</fullName>
    </submittedName>
</protein>
<feature type="non-terminal residue" evidence="1">
    <location>
        <position position="1"/>
    </location>
</feature>
<reference evidence="1" key="1">
    <citation type="journal article" date="2014" name="Front. Microbiol.">
        <title>High frequency of phylogenetically diverse reductive dehalogenase-homologous genes in deep subseafloor sedimentary metagenomes.</title>
        <authorList>
            <person name="Kawai M."/>
            <person name="Futagami T."/>
            <person name="Toyoda A."/>
            <person name="Takaki Y."/>
            <person name="Nishi S."/>
            <person name="Hori S."/>
            <person name="Arai W."/>
            <person name="Tsubouchi T."/>
            <person name="Morono Y."/>
            <person name="Uchiyama I."/>
            <person name="Ito T."/>
            <person name="Fujiyama A."/>
            <person name="Inagaki F."/>
            <person name="Takami H."/>
        </authorList>
    </citation>
    <scope>NUCLEOTIDE SEQUENCE</scope>
    <source>
        <strain evidence="1">Expedition CK06-06</strain>
    </source>
</reference>
<accession>X1H860</accession>
<proteinExistence type="predicted"/>
<gene>
    <name evidence="1" type="ORF">S03H2_24759</name>
</gene>
<feature type="non-terminal residue" evidence="1">
    <location>
        <position position="184"/>
    </location>
</feature>
<evidence type="ECO:0000313" key="1">
    <source>
        <dbReference type="EMBL" id="GAH41468.1"/>
    </source>
</evidence>
<sequence>FIIDDSTCLVNLAHFGIPQFAEVFPDSYKQDWKKLPREIPDAFVRKFGQWCRDHKVKGKYSIVPYPACVGWMDRDIPGWSKKELDESIKLVRDFMMPDWDIHPEMVTHTWVINTKTGRPYPERSQRFMENWRWTDGRSVDELADYMSYALRILKNVGLECEGITTPGGFGNRVLPELAQATLES</sequence>
<name>X1H860_9ZZZZ</name>